<evidence type="ECO:0000256" key="1">
    <source>
        <dbReference type="ARBA" id="ARBA00001954"/>
    </source>
</evidence>
<keyword evidence="5" id="KW-0560">Oxidoreductase</keyword>
<sequence>MGSVGPSRSTFTIKPIDHGPGKKCNFGAEITGLDLNNVTDQDLETLRDAIWRHKVVVVKGQHQLQPLRNWELLERLDPDAPRLTHEEFGTMFHPTGQGIIERLRLATLPNAGLLHLMGKGYQGDDHYGIKGLDIGEAYSFNYYAKPLSTEDFMKGHTRFQSWHIDGPCYKMDPPKYSSFRTVKLPGGSAGESAPKQHVDWADGSGLSLEVSPGRTAFVSSTQLYDLLSDDEKRMADHSWFEYMYYPYQWTKDTHGNPNGLGVADEGRELSDEEMEKMLPRQPEWQKRYPMVIVNPATGEKAFQVQQNCVRRLFIRHGPSEEPKVIDDVAEVRRFLTNIQSRIIRPEYVWAGPPDEGDHLLWANWTVMHSKIDYPVEWGVRTAHQGWIPSKHPPVGPVPIPPTAC</sequence>
<comment type="caution">
    <text evidence="8">The sequence shown here is derived from an EMBL/GenBank/DDBJ whole genome shotgun (WGS) entry which is preliminary data.</text>
</comment>
<dbReference type="InterPro" id="IPR051178">
    <property type="entry name" value="TfdA_dioxygenase"/>
</dbReference>
<comment type="cofactor">
    <cofactor evidence="1">
        <name>Fe(2+)</name>
        <dbReference type="ChEBI" id="CHEBI:29033"/>
    </cofactor>
</comment>
<dbReference type="Gene3D" id="3.60.130.10">
    <property type="entry name" value="Clavaminate synthase-like"/>
    <property type="match status" value="1"/>
</dbReference>
<evidence type="ECO:0000256" key="5">
    <source>
        <dbReference type="ARBA" id="ARBA00023002"/>
    </source>
</evidence>
<evidence type="ECO:0000313" key="8">
    <source>
        <dbReference type="EMBL" id="KAH7026799.1"/>
    </source>
</evidence>
<dbReference type="InterPro" id="IPR042098">
    <property type="entry name" value="TauD-like_sf"/>
</dbReference>
<evidence type="ECO:0000313" key="9">
    <source>
        <dbReference type="Proteomes" id="UP000774617"/>
    </source>
</evidence>
<evidence type="ECO:0000256" key="3">
    <source>
        <dbReference type="ARBA" id="ARBA00022723"/>
    </source>
</evidence>
<dbReference type="GO" id="GO:0051213">
    <property type="term" value="F:dioxygenase activity"/>
    <property type="evidence" value="ECO:0007669"/>
    <property type="project" value="UniProtKB-KW"/>
</dbReference>
<dbReference type="PANTHER" id="PTHR43779:SF2">
    <property type="entry name" value="ALPHA-KETOGLUTARATE-DEPENDENT XANTHINE DIOXYGENASE XAN1"/>
    <property type="match status" value="1"/>
</dbReference>
<feature type="domain" description="TauD/TfdA-like" evidence="7">
    <location>
        <begin position="22"/>
        <end position="374"/>
    </location>
</feature>
<dbReference type="PANTHER" id="PTHR43779">
    <property type="entry name" value="DIOXYGENASE RV0097-RELATED"/>
    <property type="match status" value="1"/>
</dbReference>
<organism evidence="8 9">
    <name type="scientific">Macrophomina phaseolina</name>
    <dbReference type="NCBI Taxonomy" id="35725"/>
    <lineage>
        <taxon>Eukaryota</taxon>
        <taxon>Fungi</taxon>
        <taxon>Dikarya</taxon>
        <taxon>Ascomycota</taxon>
        <taxon>Pezizomycotina</taxon>
        <taxon>Dothideomycetes</taxon>
        <taxon>Dothideomycetes incertae sedis</taxon>
        <taxon>Botryosphaeriales</taxon>
        <taxon>Botryosphaeriaceae</taxon>
        <taxon>Macrophomina</taxon>
    </lineage>
</organism>
<evidence type="ECO:0000256" key="2">
    <source>
        <dbReference type="ARBA" id="ARBA00005896"/>
    </source>
</evidence>
<accession>A0ABQ8FTW9</accession>
<keyword evidence="6" id="KW-0408">Iron</keyword>
<evidence type="ECO:0000256" key="6">
    <source>
        <dbReference type="ARBA" id="ARBA00023004"/>
    </source>
</evidence>
<keyword evidence="9" id="KW-1185">Reference proteome</keyword>
<name>A0ABQ8FTW9_9PEZI</name>
<protein>
    <submittedName>
        <fullName evidence="8">Alpha-ketoglutarate dependent dioxygenase</fullName>
    </submittedName>
</protein>
<reference evidence="8 9" key="1">
    <citation type="journal article" date="2021" name="Nat. Commun.">
        <title>Genetic determinants of endophytism in the Arabidopsis root mycobiome.</title>
        <authorList>
            <person name="Mesny F."/>
            <person name="Miyauchi S."/>
            <person name="Thiergart T."/>
            <person name="Pickel B."/>
            <person name="Atanasova L."/>
            <person name="Karlsson M."/>
            <person name="Huettel B."/>
            <person name="Barry K.W."/>
            <person name="Haridas S."/>
            <person name="Chen C."/>
            <person name="Bauer D."/>
            <person name="Andreopoulos W."/>
            <person name="Pangilinan J."/>
            <person name="LaButti K."/>
            <person name="Riley R."/>
            <person name="Lipzen A."/>
            <person name="Clum A."/>
            <person name="Drula E."/>
            <person name="Henrissat B."/>
            <person name="Kohler A."/>
            <person name="Grigoriev I.V."/>
            <person name="Martin F.M."/>
            <person name="Hacquard S."/>
        </authorList>
    </citation>
    <scope>NUCLEOTIDE SEQUENCE [LARGE SCALE GENOMIC DNA]</scope>
    <source>
        <strain evidence="8 9">MPI-SDFR-AT-0080</strain>
    </source>
</reference>
<keyword evidence="4 8" id="KW-0223">Dioxygenase</keyword>
<dbReference type="EMBL" id="JAGTJR010000055">
    <property type="protein sequence ID" value="KAH7026799.1"/>
    <property type="molecule type" value="Genomic_DNA"/>
</dbReference>
<dbReference type="Proteomes" id="UP000774617">
    <property type="component" value="Unassembled WGS sequence"/>
</dbReference>
<dbReference type="InterPro" id="IPR003819">
    <property type="entry name" value="TauD/TfdA-like"/>
</dbReference>
<dbReference type="Pfam" id="PF02668">
    <property type="entry name" value="TauD"/>
    <property type="match status" value="1"/>
</dbReference>
<proteinExistence type="inferred from homology"/>
<dbReference type="SUPFAM" id="SSF51197">
    <property type="entry name" value="Clavaminate synthase-like"/>
    <property type="match status" value="1"/>
</dbReference>
<comment type="similarity">
    <text evidence="2">Belongs to the TfdA dioxygenase family.</text>
</comment>
<gene>
    <name evidence="8" type="ORF">B0J12DRAFT_722111</name>
</gene>
<evidence type="ECO:0000259" key="7">
    <source>
        <dbReference type="Pfam" id="PF02668"/>
    </source>
</evidence>
<keyword evidence="3" id="KW-0479">Metal-binding</keyword>
<evidence type="ECO:0000256" key="4">
    <source>
        <dbReference type="ARBA" id="ARBA00022964"/>
    </source>
</evidence>